<protein>
    <submittedName>
        <fullName evidence="1">Uncharacterized protein</fullName>
    </submittedName>
</protein>
<organism evidence="1 2">
    <name type="scientific">Orbilia oligospora</name>
    <name type="common">Nematode-trapping fungus</name>
    <name type="synonym">Arthrobotrys oligospora</name>
    <dbReference type="NCBI Taxonomy" id="2813651"/>
    <lineage>
        <taxon>Eukaryota</taxon>
        <taxon>Fungi</taxon>
        <taxon>Dikarya</taxon>
        <taxon>Ascomycota</taxon>
        <taxon>Pezizomycotina</taxon>
        <taxon>Orbiliomycetes</taxon>
        <taxon>Orbiliales</taxon>
        <taxon>Orbiliaceae</taxon>
        <taxon>Orbilia</taxon>
    </lineage>
</organism>
<evidence type="ECO:0000313" key="2">
    <source>
        <dbReference type="Proteomes" id="UP000475325"/>
    </source>
</evidence>
<evidence type="ECO:0000313" key="1">
    <source>
        <dbReference type="EMBL" id="KAF3093314.1"/>
    </source>
</evidence>
<dbReference type="Proteomes" id="UP000475325">
    <property type="component" value="Unassembled WGS sequence"/>
</dbReference>
<dbReference type="EMBL" id="WIQW01000048">
    <property type="protein sequence ID" value="KAF3093314.1"/>
    <property type="molecule type" value="Genomic_DNA"/>
</dbReference>
<comment type="caution">
    <text evidence="1">The sequence shown here is derived from an EMBL/GenBank/DDBJ whole genome shotgun (WGS) entry which is preliminary data.</text>
</comment>
<accession>A0A7C8NDM2</accession>
<proteinExistence type="predicted"/>
<name>A0A7C8NDM2_ORBOL</name>
<dbReference type="AlphaFoldDB" id="A0A7C8NDM2"/>
<reference evidence="1 2" key="1">
    <citation type="submission" date="2019-06" db="EMBL/GenBank/DDBJ databases">
        <authorList>
            <person name="Palmer J.M."/>
        </authorList>
    </citation>
    <scope>NUCLEOTIDE SEQUENCE [LARGE SCALE GENOMIC DNA]</scope>
    <source>
        <strain evidence="1 2">TWF102</strain>
    </source>
</reference>
<sequence length="234" mass="23763">MASVVVGSGVLEEADVDGRMMVEMVRVEVEGEVTGNFYVGGKIGHGRIVFIGVPHGPHNFVGPNPEHSGVAKVVQVVQLVVVTVGGAIGHGTRVLIGVPHGPQTVAGPTPPGQMGVGKVVQVVQAVVAGGGTMGQGIRVLIGVPHGPHRVLGPKPPGQRGVGNVVHVVQAVVVGDGYGQGGWAIGLPHGPHRTDAGNPGHSGVENVEQLVHGSPLGHAAAATSVLPEYWHWPLD</sequence>
<gene>
    <name evidence="1" type="ORF">TWF102_007877</name>
</gene>